<dbReference type="InterPro" id="IPR023780">
    <property type="entry name" value="Chromo_domain"/>
</dbReference>
<dbReference type="GO" id="GO:0005634">
    <property type="term" value="C:nucleus"/>
    <property type="evidence" value="ECO:0007669"/>
    <property type="project" value="UniProtKB-SubCell"/>
</dbReference>
<dbReference type="Pfam" id="PF00385">
    <property type="entry name" value="Chromo"/>
    <property type="match status" value="1"/>
</dbReference>
<gene>
    <name evidence="5" type="ORF">OC846_006102</name>
</gene>
<evidence type="ECO:0000313" key="6">
    <source>
        <dbReference type="Proteomes" id="UP001176517"/>
    </source>
</evidence>
<proteinExistence type="predicted"/>
<comment type="caution">
    <text evidence="5">The sequence shown here is derived from an EMBL/GenBank/DDBJ whole genome shotgun (WGS) entry which is preliminary data.</text>
</comment>
<feature type="compositionally biased region" description="Basic residues" evidence="3">
    <location>
        <begin position="80"/>
        <end position="94"/>
    </location>
</feature>
<keyword evidence="6" id="KW-1185">Reference proteome</keyword>
<evidence type="ECO:0000256" key="2">
    <source>
        <dbReference type="ARBA" id="ARBA00023242"/>
    </source>
</evidence>
<dbReference type="Proteomes" id="UP001176517">
    <property type="component" value="Unassembled WGS sequence"/>
</dbReference>
<dbReference type="Gene3D" id="2.40.50.40">
    <property type="match status" value="2"/>
</dbReference>
<feature type="compositionally biased region" description="Polar residues" evidence="3">
    <location>
        <begin position="107"/>
        <end position="119"/>
    </location>
</feature>
<dbReference type="SMART" id="SM00300">
    <property type="entry name" value="ChSh"/>
    <property type="match status" value="1"/>
</dbReference>
<dbReference type="AlphaFoldDB" id="A0AAN6JR03"/>
<feature type="domain" description="Chromo" evidence="4">
    <location>
        <begin position="14"/>
        <end position="76"/>
    </location>
</feature>
<feature type="region of interest" description="Disordered" evidence="3">
    <location>
        <begin position="253"/>
        <end position="286"/>
    </location>
</feature>
<dbReference type="SMART" id="SM00298">
    <property type="entry name" value="CHROMO"/>
    <property type="match status" value="1"/>
</dbReference>
<dbReference type="Pfam" id="PF01393">
    <property type="entry name" value="Chromo_shadow"/>
    <property type="match status" value="1"/>
</dbReference>
<dbReference type="InterPro" id="IPR008251">
    <property type="entry name" value="Chromo_shadow_dom"/>
</dbReference>
<sequence length="286" mass="31805">MSDQENDAGSDEEYEIEQVLDCDYERFEQGKWAYLVSWKGYGPDDNSWVREEDAENAQEMLDEFWEHNSSKREAVERAIAAKKAKAAASKKRSRASGSRGSMERDVSSSQKRARQGSSSRDQRAIEVDDFDDEEDEAAATAAAQREDPIARKKKKDMEAKRRLAAVGDWDPLVERVETVERNESGELVVFLTFNTGEQLAYQSDVCRTRCPQALIKFYEQHLRFRDSSGSNAAAAAKDADVGAVMVAAAAAAKEEEEKKKNGGSGAIEVVDDDDDIVMTGSGQQHQ</sequence>
<protein>
    <recommendedName>
        <fullName evidence="4">Chromo domain-containing protein</fullName>
    </recommendedName>
</protein>
<evidence type="ECO:0000259" key="4">
    <source>
        <dbReference type="PROSITE" id="PS50013"/>
    </source>
</evidence>
<reference evidence="5" key="1">
    <citation type="journal article" date="2023" name="PhytoFront">
        <title>Draft Genome Resources of Seven Strains of Tilletia horrida, Causal Agent of Kernel Smut of Rice.</title>
        <authorList>
            <person name="Khanal S."/>
            <person name="Antony Babu S."/>
            <person name="Zhou X.G."/>
        </authorList>
    </citation>
    <scope>NUCLEOTIDE SEQUENCE</scope>
    <source>
        <strain evidence="5">TX6</strain>
    </source>
</reference>
<keyword evidence="2" id="KW-0539">Nucleus</keyword>
<dbReference type="InterPro" id="IPR051219">
    <property type="entry name" value="Heterochromatin_chromo-domain"/>
</dbReference>
<organism evidence="5 6">
    <name type="scientific">Tilletia horrida</name>
    <dbReference type="NCBI Taxonomy" id="155126"/>
    <lineage>
        <taxon>Eukaryota</taxon>
        <taxon>Fungi</taxon>
        <taxon>Dikarya</taxon>
        <taxon>Basidiomycota</taxon>
        <taxon>Ustilaginomycotina</taxon>
        <taxon>Exobasidiomycetes</taxon>
        <taxon>Tilletiales</taxon>
        <taxon>Tilletiaceae</taxon>
        <taxon>Tilletia</taxon>
    </lineage>
</organism>
<dbReference type="SUPFAM" id="SSF54160">
    <property type="entry name" value="Chromo domain-like"/>
    <property type="match status" value="2"/>
</dbReference>
<dbReference type="PANTHER" id="PTHR22812">
    <property type="entry name" value="CHROMOBOX PROTEIN"/>
    <property type="match status" value="1"/>
</dbReference>
<name>A0AAN6JR03_9BASI</name>
<dbReference type="CDD" id="cd18969">
    <property type="entry name" value="chromodomain"/>
    <property type="match status" value="1"/>
</dbReference>
<dbReference type="InterPro" id="IPR016197">
    <property type="entry name" value="Chromo-like_dom_sf"/>
</dbReference>
<feature type="compositionally biased region" description="Basic and acidic residues" evidence="3">
    <location>
        <begin position="144"/>
        <end position="161"/>
    </location>
</feature>
<accession>A0AAN6JR03</accession>
<dbReference type="EMBL" id="JAPDMZ010000287">
    <property type="protein sequence ID" value="KAK0544370.1"/>
    <property type="molecule type" value="Genomic_DNA"/>
</dbReference>
<dbReference type="PROSITE" id="PS50013">
    <property type="entry name" value="CHROMO_2"/>
    <property type="match status" value="1"/>
</dbReference>
<evidence type="ECO:0000256" key="3">
    <source>
        <dbReference type="SAM" id="MobiDB-lite"/>
    </source>
</evidence>
<evidence type="ECO:0000313" key="5">
    <source>
        <dbReference type="EMBL" id="KAK0544370.1"/>
    </source>
</evidence>
<feature type="compositionally biased region" description="Acidic residues" evidence="3">
    <location>
        <begin position="127"/>
        <end position="137"/>
    </location>
</feature>
<evidence type="ECO:0000256" key="1">
    <source>
        <dbReference type="ARBA" id="ARBA00004123"/>
    </source>
</evidence>
<dbReference type="GO" id="GO:0006338">
    <property type="term" value="P:chromatin remodeling"/>
    <property type="evidence" value="ECO:0007669"/>
    <property type="project" value="UniProtKB-ARBA"/>
</dbReference>
<dbReference type="InterPro" id="IPR000953">
    <property type="entry name" value="Chromo/chromo_shadow_dom"/>
</dbReference>
<feature type="region of interest" description="Disordered" evidence="3">
    <location>
        <begin position="77"/>
        <end position="161"/>
    </location>
</feature>
<comment type="subcellular location">
    <subcellularLocation>
        <location evidence="1">Nucleus</location>
    </subcellularLocation>
</comment>